<dbReference type="EMBL" id="MN032713">
    <property type="protein sequence ID" value="QDH86488.1"/>
    <property type="molecule type" value="Genomic_RNA"/>
</dbReference>
<keyword evidence="2" id="KW-0812">Transmembrane</keyword>
<reference evidence="3" key="1">
    <citation type="submission" date="2019-05" db="EMBL/GenBank/DDBJ databases">
        <title>Metatranscriptomic reconstruction reveals RNA viruses with the potential to shape carbon cycling in soil.</title>
        <authorList>
            <person name="Starr E.P."/>
            <person name="Nuccio E."/>
            <person name="Pett-Ridge J."/>
            <person name="Banfield J.F."/>
            <person name="Firestone M.K."/>
        </authorList>
    </citation>
    <scope>NUCLEOTIDE SEQUENCE</scope>
    <source>
        <strain evidence="3">H2_Bulk_Litter_11_909</strain>
    </source>
</reference>
<feature type="region of interest" description="Disordered" evidence="1">
    <location>
        <begin position="26"/>
        <end position="55"/>
    </location>
</feature>
<keyword evidence="2" id="KW-1133">Transmembrane helix</keyword>
<name>A0A514CYP7_9VIRU</name>
<gene>
    <name evidence="3" type="ORF">H2BulkLitter11909_000002</name>
</gene>
<evidence type="ECO:0000313" key="3">
    <source>
        <dbReference type="EMBL" id="QDH86488.1"/>
    </source>
</evidence>
<accession>A0A514CYP7</accession>
<evidence type="ECO:0000256" key="2">
    <source>
        <dbReference type="SAM" id="Phobius"/>
    </source>
</evidence>
<keyword evidence="2" id="KW-0472">Membrane</keyword>
<organism evidence="3">
    <name type="scientific">Leviviridae sp</name>
    <dbReference type="NCBI Taxonomy" id="2027243"/>
    <lineage>
        <taxon>Viruses</taxon>
        <taxon>Riboviria</taxon>
        <taxon>Orthornavirae</taxon>
        <taxon>Lenarviricota</taxon>
        <taxon>Leviviricetes</taxon>
        <taxon>Norzivirales</taxon>
        <taxon>Fiersviridae</taxon>
    </lineage>
</organism>
<evidence type="ECO:0000256" key="1">
    <source>
        <dbReference type="SAM" id="MobiDB-lite"/>
    </source>
</evidence>
<feature type="transmembrane region" description="Helical" evidence="2">
    <location>
        <begin position="60"/>
        <end position="79"/>
    </location>
</feature>
<protein>
    <submittedName>
        <fullName evidence="3">Uncharacterized protein</fullName>
    </submittedName>
</protein>
<sequence>MRSSPSFLVVNRSGLGFHVTMERFRSELTSSGPPRLRGDSGSQEIADQPKPDSRFGRKNGFRVILLALIATVQALVYFLDDVVSLGNYIF</sequence>
<proteinExistence type="predicted"/>